<feature type="transmembrane region" description="Helical" evidence="1">
    <location>
        <begin position="6"/>
        <end position="29"/>
    </location>
</feature>
<accession>A0A6I3KGN5</accession>
<evidence type="ECO:0000313" key="3">
    <source>
        <dbReference type="Proteomes" id="UP000440694"/>
    </source>
</evidence>
<dbReference type="EMBL" id="WMBQ01000001">
    <property type="protein sequence ID" value="MTD93489.1"/>
    <property type="molecule type" value="Genomic_DNA"/>
</dbReference>
<keyword evidence="3" id="KW-1185">Reference proteome</keyword>
<sequence length="141" mass="15029">MTVLKWVLVIFGVMFLAAAAAMVGIFYWASNVPTVQVTEADLAIGGSYPPEEKQALLDACNGRNIEKRADSCTCIADKAGTELSRFLRLILTATLEGSATKIVAVTKGLMASGVPEDKAQAMEKEAEGRFDSLLQACGLKQ</sequence>
<evidence type="ECO:0000256" key="1">
    <source>
        <dbReference type="SAM" id="Phobius"/>
    </source>
</evidence>
<gene>
    <name evidence="2" type="ORF">GIW81_03965</name>
</gene>
<proteinExistence type="predicted"/>
<keyword evidence="1" id="KW-0472">Membrane</keyword>
<keyword evidence="1" id="KW-1133">Transmembrane helix</keyword>
<organism evidence="2 3">
    <name type="scientific">Hyphomicrobium album</name>
    <dbReference type="NCBI Taxonomy" id="2665159"/>
    <lineage>
        <taxon>Bacteria</taxon>
        <taxon>Pseudomonadati</taxon>
        <taxon>Pseudomonadota</taxon>
        <taxon>Alphaproteobacteria</taxon>
        <taxon>Hyphomicrobiales</taxon>
        <taxon>Hyphomicrobiaceae</taxon>
        <taxon>Hyphomicrobium</taxon>
    </lineage>
</organism>
<dbReference type="AlphaFoldDB" id="A0A6I3KGN5"/>
<dbReference type="RefSeq" id="WP_154738023.1">
    <property type="nucleotide sequence ID" value="NZ_WMBQ01000001.1"/>
</dbReference>
<keyword evidence="1" id="KW-0812">Transmembrane</keyword>
<comment type="caution">
    <text evidence="2">The sequence shown here is derived from an EMBL/GenBank/DDBJ whole genome shotgun (WGS) entry which is preliminary data.</text>
</comment>
<reference evidence="2 3" key="1">
    <citation type="submission" date="2019-11" db="EMBL/GenBank/DDBJ databases">
        <title>Identification of a novel strain.</title>
        <authorList>
            <person name="Xu Q."/>
            <person name="Wang G."/>
        </authorList>
    </citation>
    <scope>NUCLEOTIDE SEQUENCE [LARGE SCALE GENOMIC DNA]</scope>
    <source>
        <strain evidence="3">xq</strain>
    </source>
</reference>
<evidence type="ECO:0000313" key="2">
    <source>
        <dbReference type="EMBL" id="MTD93489.1"/>
    </source>
</evidence>
<name>A0A6I3KGN5_9HYPH</name>
<dbReference type="Proteomes" id="UP000440694">
    <property type="component" value="Unassembled WGS sequence"/>
</dbReference>
<protein>
    <submittedName>
        <fullName evidence="2">Uncharacterized protein</fullName>
    </submittedName>
</protein>